<name>A0A6A6QJF1_9PEZI</name>
<organism evidence="2 3">
    <name type="scientific">Lophium mytilinum</name>
    <dbReference type="NCBI Taxonomy" id="390894"/>
    <lineage>
        <taxon>Eukaryota</taxon>
        <taxon>Fungi</taxon>
        <taxon>Dikarya</taxon>
        <taxon>Ascomycota</taxon>
        <taxon>Pezizomycotina</taxon>
        <taxon>Dothideomycetes</taxon>
        <taxon>Pleosporomycetidae</taxon>
        <taxon>Mytilinidiales</taxon>
        <taxon>Mytilinidiaceae</taxon>
        <taxon>Lophium</taxon>
    </lineage>
</organism>
<feature type="compositionally biased region" description="Polar residues" evidence="1">
    <location>
        <begin position="82"/>
        <end position="107"/>
    </location>
</feature>
<evidence type="ECO:0000313" key="2">
    <source>
        <dbReference type="EMBL" id="KAF2492229.1"/>
    </source>
</evidence>
<proteinExistence type="predicted"/>
<feature type="compositionally biased region" description="Pro residues" evidence="1">
    <location>
        <begin position="145"/>
        <end position="156"/>
    </location>
</feature>
<dbReference type="Proteomes" id="UP000799750">
    <property type="component" value="Unassembled WGS sequence"/>
</dbReference>
<protein>
    <submittedName>
        <fullName evidence="2">Uncharacterized protein</fullName>
    </submittedName>
</protein>
<feature type="compositionally biased region" description="Polar residues" evidence="1">
    <location>
        <begin position="122"/>
        <end position="133"/>
    </location>
</feature>
<feature type="compositionally biased region" description="Polar residues" evidence="1">
    <location>
        <begin position="223"/>
        <end position="271"/>
    </location>
</feature>
<keyword evidence="3" id="KW-1185">Reference proteome</keyword>
<feature type="region of interest" description="Disordered" evidence="1">
    <location>
        <begin position="32"/>
        <end position="107"/>
    </location>
</feature>
<feature type="compositionally biased region" description="Low complexity" evidence="1">
    <location>
        <begin position="272"/>
        <end position="290"/>
    </location>
</feature>
<sequence length="540" mass="58103">MTAVMTMGGGLAPASRHDVISTLLNDYGSSWENGNSSPYAVSPVRDLPPLPSIKDLPPPPPKDDKPLPYFMRFQLRVDEASTKPQTQQEPTIILSRSLTRNKTPPSLKLTISNGATAVLPSSTKLTNASSTTVAHPPQLQDRPLPGIPDLPPPPPAKSSLRPQMGNKDSKFANDKEEKATSPKGSVFKRRPVPAPKGPGAKKYPTLGDTLSRTGLRHKKPVEQGSSVDQQSPIDQRSIGASTSPSTLPSHAQTQSNATDYSSTTPTNVTSLAGTSRAGTSRATGRTGSTSVDTTGPPTPEPKASLLPSLPSPSPVPEESPSKYGLRDRSPSPKAGPPPVSKHYRGKSSTGFDIFKASSGLQNARAYLNTITPSPTPSPIATPIASVMNTTTQSRETSEDEPLYSPLSPKMQELQRKRSSMLSSLNNNRPATSNAPHITITHTDCYHNHARFHPGKNTACPVSCMLCYKDEPSERWTCTWCALRICSGCRANLERVPNRNIRALKDSNFSSKDSRTRSRVSSGPGVVLWESKMEKVRKRSG</sequence>
<dbReference type="AlphaFoldDB" id="A0A6A6QJF1"/>
<feature type="compositionally biased region" description="Basic and acidic residues" evidence="1">
    <location>
        <begin position="167"/>
        <end position="180"/>
    </location>
</feature>
<evidence type="ECO:0000313" key="3">
    <source>
        <dbReference type="Proteomes" id="UP000799750"/>
    </source>
</evidence>
<dbReference type="OrthoDB" id="5425130at2759"/>
<feature type="region of interest" description="Disordered" evidence="1">
    <location>
        <begin position="122"/>
        <end position="347"/>
    </location>
</feature>
<gene>
    <name evidence="2" type="ORF">BU16DRAFT_107740</name>
</gene>
<feature type="compositionally biased region" description="Pro residues" evidence="1">
    <location>
        <begin position="46"/>
        <end position="60"/>
    </location>
</feature>
<reference evidence="2" key="1">
    <citation type="journal article" date="2020" name="Stud. Mycol.">
        <title>101 Dothideomycetes genomes: a test case for predicting lifestyles and emergence of pathogens.</title>
        <authorList>
            <person name="Haridas S."/>
            <person name="Albert R."/>
            <person name="Binder M."/>
            <person name="Bloem J."/>
            <person name="Labutti K."/>
            <person name="Salamov A."/>
            <person name="Andreopoulos B."/>
            <person name="Baker S."/>
            <person name="Barry K."/>
            <person name="Bills G."/>
            <person name="Bluhm B."/>
            <person name="Cannon C."/>
            <person name="Castanera R."/>
            <person name="Culley D."/>
            <person name="Daum C."/>
            <person name="Ezra D."/>
            <person name="Gonzalez J."/>
            <person name="Henrissat B."/>
            <person name="Kuo A."/>
            <person name="Liang C."/>
            <person name="Lipzen A."/>
            <person name="Lutzoni F."/>
            <person name="Magnuson J."/>
            <person name="Mondo S."/>
            <person name="Nolan M."/>
            <person name="Ohm R."/>
            <person name="Pangilinan J."/>
            <person name="Park H.-J."/>
            <person name="Ramirez L."/>
            <person name="Alfaro M."/>
            <person name="Sun H."/>
            <person name="Tritt A."/>
            <person name="Yoshinaga Y."/>
            <person name="Zwiers L.-H."/>
            <person name="Turgeon B."/>
            <person name="Goodwin S."/>
            <person name="Spatafora J."/>
            <person name="Crous P."/>
            <person name="Grigoriev I."/>
        </authorList>
    </citation>
    <scope>NUCLEOTIDE SEQUENCE</scope>
    <source>
        <strain evidence="2">CBS 269.34</strain>
    </source>
</reference>
<accession>A0A6A6QJF1</accession>
<dbReference type="EMBL" id="MU004194">
    <property type="protein sequence ID" value="KAF2492229.1"/>
    <property type="molecule type" value="Genomic_DNA"/>
</dbReference>
<evidence type="ECO:0000256" key="1">
    <source>
        <dbReference type="SAM" id="MobiDB-lite"/>
    </source>
</evidence>